<evidence type="ECO:0000259" key="3">
    <source>
        <dbReference type="PROSITE" id="PS50041"/>
    </source>
</evidence>
<reference evidence="4" key="2">
    <citation type="submission" date="2025-09" db="UniProtKB">
        <authorList>
            <consortium name="Ensembl"/>
        </authorList>
    </citation>
    <scope>IDENTIFICATION</scope>
</reference>
<dbReference type="GO" id="GO:0005886">
    <property type="term" value="C:plasma membrane"/>
    <property type="evidence" value="ECO:0007669"/>
    <property type="project" value="UniProtKB-SubCell"/>
</dbReference>
<dbReference type="STRING" id="1676925.ENSPKIP00000030478"/>
<feature type="domain" description="C-type lectin" evidence="3">
    <location>
        <begin position="33"/>
        <end position="133"/>
    </location>
</feature>
<dbReference type="Gene3D" id="3.10.100.10">
    <property type="entry name" value="Mannose-Binding Protein A, subunit A"/>
    <property type="match status" value="1"/>
</dbReference>
<keyword evidence="5" id="KW-1185">Reference proteome</keyword>
<dbReference type="InterPro" id="IPR016187">
    <property type="entry name" value="CTDL_fold"/>
</dbReference>
<dbReference type="Pfam" id="PF00059">
    <property type="entry name" value="Lectin_C"/>
    <property type="match status" value="1"/>
</dbReference>
<dbReference type="InterPro" id="IPR050828">
    <property type="entry name" value="C-type_lectin/matrix_domain"/>
</dbReference>
<sequence length="133" mass="15594">GLGLLFLLLFIIIIFLSVHGKACTPCPKGWNIFNDKCYYQFRIKKNWEESKTYCSEHGGNLAVIESQEEQEFIKTFIKDGNSWIGLTDRKREGYWLWVNGAELKKRWEGILSVACRMSWFSFGELKSFICKKH</sequence>
<comment type="subcellular location">
    <subcellularLocation>
        <location evidence="1">Cell membrane</location>
        <topology evidence="1">Single-pass type II membrane protein</topology>
    </subcellularLocation>
</comment>
<evidence type="ECO:0000313" key="5">
    <source>
        <dbReference type="Proteomes" id="UP000261540"/>
    </source>
</evidence>
<feature type="chain" id="PRO_5017327016" description="C-type lectin domain-containing protein" evidence="2">
    <location>
        <begin position="21"/>
        <end position="133"/>
    </location>
</feature>
<dbReference type="SMART" id="SM00034">
    <property type="entry name" value="CLECT"/>
    <property type="match status" value="1"/>
</dbReference>
<evidence type="ECO:0000256" key="1">
    <source>
        <dbReference type="ARBA" id="ARBA00004401"/>
    </source>
</evidence>
<accession>A0A3B3SJF4</accession>
<dbReference type="InterPro" id="IPR001304">
    <property type="entry name" value="C-type_lectin-like"/>
</dbReference>
<evidence type="ECO:0000313" key="4">
    <source>
        <dbReference type="Ensembl" id="ENSPKIP00000030478.1"/>
    </source>
</evidence>
<dbReference type="AlphaFoldDB" id="A0A3B3SJF4"/>
<keyword evidence="2" id="KW-0732">Signal</keyword>
<reference evidence="4" key="1">
    <citation type="submission" date="2025-08" db="UniProtKB">
        <authorList>
            <consortium name="Ensembl"/>
        </authorList>
    </citation>
    <scope>IDENTIFICATION</scope>
</reference>
<name>A0A3B3SJF4_9TELE</name>
<dbReference type="GeneTree" id="ENSGT01020000230338"/>
<organism evidence="4 5">
    <name type="scientific">Paramormyrops kingsleyae</name>
    <dbReference type="NCBI Taxonomy" id="1676925"/>
    <lineage>
        <taxon>Eukaryota</taxon>
        <taxon>Metazoa</taxon>
        <taxon>Chordata</taxon>
        <taxon>Craniata</taxon>
        <taxon>Vertebrata</taxon>
        <taxon>Euteleostomi</taxon>
        <taxon>Actinopterygii</taxon>
        <taxon>Neopterygii</taxon>
        <taxon>Teleostei</taxon>
        <taxon>Osteoglossocephala</taxon>
        <taxon>Osteoglossomorpha</taxon>
        <taxon>Osteoglossiformes</taxon>
        <taxon>Mormyridae</taxon>
        <taxon>Paramormyrops</taxon>
    </lineage>
</organism>
<dbReference type="Ensembl" id="ENSPKIT00000011299.1">
    <property type="protein sequence ID" value="ENSPKIP00000030478.1"/>
    <property type="gene ID" value="ENSPKIG00000011321.1"/>
</dbReference>
<dbReference type="PANTHER" id="PTHR45710">
    <property type="entry name" value="C-TYPE LECTIN DOMAIN-CONTAINING PROTEIN 180"/>
    <property type="match status" value="1"/>
</dbReference>
<dbReference type="SUPFAM" id="SSF56436">
    <property type="entry name" value="C-type lectin-like"/>
    <property type="match status" value="1"/>
</dbReference>
<dbReference type="PROSITE" id="PS50041">
    <property type="entry name" value="C_TYPE_LECTIN_2"/>
    <property type="match status" value="1"/>
</dbReference>
<dbReference type="InterPro" id="IPR016186">
    <property type="entry name" value="C-type_lectin-like/link_sf"/>
</dbReference>
<proteinExistence type="predicted"/>
<evidence type="ECO:0000256" key="2">
    <source>
        <dbReference type="SAM" id="SignalP"/>
    </source>
</evidence>
<protein>
    <recommendedName>
        <fullName evidence="3">C-type lectin domain-containing protein</fullName>
    </recommendedName>
</protein>
<dbReference type="Proteomes" id="UP000261540">
    <property type="component" value="Unplaced"/>
</dbReference>
<feature type="signal peptide" evidence="2">
    <location>
        <begin position="1"/>
        <end position="20"/>
    </location>
</feature>
<dbReference type="PANTHER" id="PTHR45710:SF8">
    <property type="entry name" value="RERATING FAMILY MEMBER 4"/>
    <property type="match status" value="1"/>
</dbReference>